<dbReference type="Proteomes" id="UP000663866">
    <property type="component" value="Unassembled WGS sequence"/>
</dbReference>
<dbReference type="InterPro" id="IPR036052">
    <property type="entry name" value="TrpB-like_PALP_sf"/>
</dbReference>
<accession>A0A821EQF6</accession>
<name>A0A821EQF6_9BILA</name>
<evidence type="ECO:0008006" key="3">
    <source>
        <dbReference type="Google" id="ProtNLM"/>
    </source>
</evidence>
<gene>
    <name evidence="1" type="ORF">OVN521_LOCUS46485</name>
</gene>
<dbReference type="Gene3D" id="3.40.50.1100">
    <property type="match status" value="1"/>
</dbReference>
<keyword evidence="2" id="KW-1185">Reference proteome</keyword>
<dbReference type="GO" id="GO:0005737">
    <property type="term" value="C:cytoplasm"/>
    <property type="evidence" value="ECO:0007669"/>
    <property type="project" value="TreeGrafter"/>
</dbReference>
<evidence type="ECO:0000313" key="2">
    <source>
        <dbReference type="Proteomes" id="UP000663866"/>
    </source>
</evidence>
<protein>
    <recommendedName>
        <fullName evidence="3">Threonine synthase</fullName>
    </recommendedName>
</protein>
<evidence type="ECO:0000313" key="1">
    <source>
        <dbReference type="EMBL" id="CAF4639675.1"/>
    </source>
</evidence>
<dbReference type="PANTHER" id="PTHR43515">
    <property type="entry name" value="THREONINE SYNTHASE-LIKE 1"/>
    <property type="match status" value="1"/>
</dbReference>
<reference evidence="1" key="1">
    <citation type="submission" date="2021-02" db="EMBL/GenBank/DDBJ databases">
        <authorList>
            <person name="Nowell W R."/>
        </authorList>
    </citation>
    <scope>NUCLEOTIDE SEQUENCE</scope>
</reference>
<sequence>DAFARLPGTPIVVLYPNTGVSTIQKAQMQTASNDVCVLGVNADFDFCQTMVKDLFNDKSFLADVNQVLPGLHLSSANSIN</sequence>
<organism evidence="1 2">
    <name type="scientific">Rotaria magnacalcarata</name>
    <dbReference type="NCBI Taxonomy" id="392030"/>
    <lineage>
        <taxon>Eukaryota</taxon>
        <taxon>Metazoa</taxon>
        <taxon>Spiralia</taxon>
        <taxon>Gnathifera</taxon>
        <taxon>Rotifera</taxon>
        <taxon>Eurotatoria</taxon>
        <taxon>Bdelloidea</taxon>
        <taxon>Philodinida</taxon>
        <taxon>Philodinidae</taxon>
        <taxon>Rotaria</taxon>
    </lineage>
</organism>
<feature type="non-terminal residue" evidence="1">
    <location>
        <position position="1"/>
    </location>
</feature>
<feature type="non-terminal residue" evidence="1">
    <location>
        <position position="80"/>
    </location>
</feature>
<dbReference type="EMBL" id="CAJOBG010083319">
    <property type="protein sequence ID" value="CAF4639675.1"/>
    <property type="molecule type" value="Genomic_DNA"/>
</dbReference>
<dbReference type="AlphaFoldDB" id="A0A821EQF6"/>
<dbReference type="SUPFAM" id="SSF53686">
    <property type="entry name" value="Tryptophan synthase beta subunit-like PLP-dependent enzymes"/>
    <property type="match status" value="1"/>
</dbReference>
<dbReference type="PANTHER" id="PTHR43515:SF1">
    <property type="entry name" value="THREONINE SYNTHASE-LIKE 1"/>
    <property type="match status" value="1"/>
</dbReference>
<comment type="caution">
    <text evidence="1">The sequence shown here is derived from an EMBL/GenBank/DDBJ whole genome shotgun (WGS) entry which is preliminary data.</text>
</comment>
<proteinExistence type="predicted"/>